<keyword evidence="4 5" id="KW-0472">Membrane</keyword>
<feature type="transmembrane region" description="Helical" evidence="5">
    <location>
        <begin position="334"/>
        <end position="354"/>
    </location>
</feature>
<evidence type="ECO:0000256" key="2">
    <source>
        <dbReference type="ARBA" id="ARBA00022692"/>
    </source>
</evidence>
<evidence type="ECO:0000256" key="4">
    <source>
        <dbReference type="ARBA" id="ARBA00023136"/>
    </source>
</evidence>
<sequence length="432" mass="47076">MAEVVPAHGISETVLTKTKSWIKKYFWEGQQLADTATKISPDAPWYIRHRRLLAMAIPAVVFHIGWWSYMISQNAFGIFAEKYGSVPRWYMSITMLFGSMIAGATSEGGASVAFPVMTLAFGIKPAIARDFSFMIQSCGMVAAGFTILAMRVQVEYHSLLYCSLGGFLGMVLGLEYVAPSLTPPESKMYFVVIWFAFAFSLYQLNRLYGRRVYGMVPRWEEGVLFQLGPLAFNWKAATLFCFGVLGGIFSGMAGSGIDICSFACLTLLFRVSEKVATPTSVVLMAGNTVIGFLWRHFAQGGVEPEAWRFLAVCVPIVVLGAPFGSVIGSHFHRLVLAAFVYVTDTVQLIGALAIVQPWTSKKTDAPLHLCLSSLAIVLAGMVFFKLLAWAGQRQLDKFEALEGAGSANADSDHLEAVASAEVEEGSAPATEV</sequence>
<dbReference type="InterPro" id="IPR002781">
    <property type="entry name" value="TM_pro_TauE-like"/>
</dbReference>
<dbReference type="PANTHER" id="PTHR31154:SF4">
    <property type="entry name" value="MEMBRANE TRANSPORTER PROTEIN"/>
    <property type="match status" value="1"/>
</dbReference>
<feature type="transmembrane region" description="Helical" evidence="5">
    <location>
        <begin position="366"/>
        <end position="388"/>
    </location>
</feature>
<evidence type="ECO:0000256" key="3">
    <source>
        <dbReference type="ARBA" id="ARBA00022989"/>
    </source>
</evidence>
<protein>
    <recommendedName>
        <fullName evidence="7">Membrane transporter protein</fullName>
    </recommendedName>
</protein>
<evidence type="ECO:0000313" key="6">
    <source>
        <dbReference type="EMBL" id="CAE0626731.1"/>
    </source>
</evidence>
<feature type="transmembrane region" description="Helical" evidence="5">
    <location>
        <begin position="158"/>
        <end position="177"/>
    </location>
</feature>
<dbReference type="PANTHER" id="PTHR31154">
    <property type="entry name" value="MEMBRANE TRANSPORTER PROTEIN"/>
    <property type="match status" value="1"/>
</dbReference>
<name>A0A7S3XM94_HETAK</name>
<proteinExistence type="predicted"/>
<accession>A0A7S3XM94</accession>
<feature type="transmembrane region" description="Helical" evidence="5">
    <location>
        <begin position="89"/>
        <end position="121"/>
    </location>
</feature>
<evidence type="ECO:0000256" key="5">
    <source>
        <dbReference type="SAM" id="Phobius"/>
    </source>
</evidence>
<reference evidence="6" key="1">
    <citation type="submission" date="2021-01" db="EMBL/GenBank/DDBJ databases">
        <authorList>
            <person name="Corre E."/>
            <person name="Pelletier E."/>
            <person name="Niang G."/>
            <person name="Scheremetjew M."/>
            <person name="Finn R."/>
            <person name="Kale V."/>
            <person name="Holt S."/>
            <person name="Cochrane G."/>
            <person name="Meng A."/>
            <person name="Brown T."/>
            <person name="Cohen L."/>
        </authorList>
    </citation>
    <scope>NUCLEOTIDE SEQUENCE</scope>
    <source>
        <strain evidence="6">CCMP3107</strain>
    </source>
</reference>
<feature type="transmembrane region" description="Helical" evidence="5">
    <location>
        <begin position="306"/>
        <end position="327"/>
    </location>
</feature>
<evidence type="ECO:0000256" key="1">
    <source>
        <dbReference type="ARBA" id="ARBA00004141"/>
    </source>
</evidence>
<dbReference type="Pfam" id="PF01925">
    <property type="entry name" value="TauE"/>
    <property type="match status" value="1"/>
</dbReference>
<dbReference type="EMBL" id="HBIU01012076">
    <property type="protein sequence ID" value="CAE0626731.1"/>
    <property type="molecule type" value="Transcribed_RNA"/>
</dbReference>
<feature type="transmembrane region" description="Helical" evidence="5">
    <location>
        <begin position="275"/>
        <end position="294"/>
    </location>
</feature>
<comment type="subcellular location">
    <subcellularLocation>
        <location evidence="1">Membrane</location>
        <topology evidence="1">Multi-pass membrane protein</topology>
    </subcellularLocation>
</comment>
<gene>
    <name evidence="6" type="ORF">HAKA00212_LOCUS5407</name>
</gene>
<dbReference type="GO" id="GO:0016020">
    <property type="term" value="C:membrane"/>
    <property type="evidence" value="ECO:0007669"/>
    <property type="project" value="UniProtKB-SubCell"/>
</dbReference>
<feature type="transmembrane region" description="Helical" evidence="5">
    <location>
        <begin position="133"/>
        <end position="152"/>
    </location>
</feature>
<organism evidence="6">
    <name type="scientific">Heterosigma akashiwo</name>
    <name type="common">Chromophytic alga</name>
    <name type="synonym">Heterosigma carterae</name>
    <dbReference type="NCBI Taxonomy" id="2829"/>
    <lineage>
        <taxon>Eukaryota</taxon>
        <taxon>Sar</taxon>
        <taxon>Stramenopiles</taxon>
        <taxon>Ochrophyta</taxon>
        <taxon>Raphidophyceae</taxon>
        <taxon>Chattonellales</taxon>
        <taxon>Chattonellaceae</taxon>
        <taxon>Heterosigma</taxon>
    </lineage>
</organism>
<feature type="transmembrane region" description="Helical" evidence="5">
    <location>
        <begin position="237"/>
        <end position="268"/>
    </location>
</feature>
<keyword evidence="3 5" id="KW-1133">Transmembrane helix</keyword>
<dbReference type="AlphaFoldDB" id="A0A7S3XM94"/>
<feature type="transmembrane region" description="Helical" evidence="5">
    <location>
        <begin position="52"/>
        <end position="69"/>
    </location>
</feature>
<evidence type="ECO:0008006" key="7">
    <source>
        <dbReference type="Google" id="ProtNLM"/>
    </source>
</evidence>
<keyword evidence="2 5" id="KW-0812">Transmembrane</keyword>
<feature type="transmembrane region" description="Helical" evidence="5">
    <location>
        <begin position="189"/>
        <end position="208"/>
    </location>
</feature>